<evidence type="ECO:0000313" key="1">
    <source>
        <dbReference type="EMBL" id="MBO2461611.1"/>
    </source>
</evidence>
<protein>
    <submittedName>
        <fullName evidence="1">Uncharacterized protein</fullName>
    </submittedName>
</protein>
<name>A0ABS3RXX2_9ACTN</name>
<dbReference type="Proteomes" id="UP000680206">
    <property type="component" value="Unassembled WGS sequence"/>
</dbReference>
<reference evidence="1 2" key="1">
    <citation type="submission" date="2021-03" db="EMBL/GenBank/DDBJ databases">
        <title>Actinomadura violae sp. nov., isolated from lichen in Thailand.</title>
        <authorList>
            <person name="Kanchanasin P."/>
            <person name="Saeng-In P."/>
            <person name="Phongsopitanun W."/>
            <person name="Yuki M."/>
            <person name="Kudo T."/>
            <person name="Ohkuma M."/>
            <person name="Tanasupawat S."/>
        </authorList>
    </citation>
    <scope>NUCLEOTIDE SEQUENCE [LARGE SCALE GENOMIC DNA]</scope>
    <source>
        <strain evidence="1 2">LCR2-06</strain>
    </source>
</reference>
<proteinExistence type="predicted"/>
<organism evidence="1 2">
    <name type="scientific">Actinomadura violacea</name>
    <dbReference type="NCBI Taxonomy" id="2819934"/>
    <lineage>
        <taxon>Bacteria</taxon>
        <taxon>Bacillati</taxon>
        <taxon>Actinomycetota</taxon>
        <taxon>Actinomycetes</taxon>
        <taxon>Streptosporangiales</taxon>
        <taxon>Thermomonosporaceae</taxon>
        <taxon>Actinomadura</taxon>
    </lineage>
</organism>
<dbReference type="RefSeq" id="WP_208244977.1">
    <property type="nucleotide sequence ID" value="NZ_JAGEPF010000018.1"/>
</dbReference>
<gene>
    <name evidence="1" type="ORF">J4709_28990</name>
</gene>
<accession>A0ABS3RXX2</accession>
<sequence>MPVKTNAKQDKVAALSHRIDALTQIIDRPTTREEERDAARRALLRLRAKEKEQWEEAAQSSGYYQRPDGWAGAKYEPGKFMGATELAAAIRKDIALARKLGKQSRKAQAGALVKSGVVAVPYADPIGDAPDFIRIFVRRNIYSGGRSIDITIKNVPADWWVTKTAYWDDNVKYKDAGPELAALGQALKDLANAYNYDRSDIQTDYFDVNFYLHVVADGHGEGDYPQHFKTSDR</sequence>
<evidence type="ECO:0000313" key="2">
    <source>
        <dbReference type="Proteomes" id="UP000680206"/>
    </source>
</evidence>
<comment type="caution">
    <text evidence="1">The sequence shown here is derived from an EMBL/GenBank/DDBJ whole genome shotgun (WGS) entry which is preliminary data.</text>
</comment>
<keyword evidence="2" id="KW-1185">Reference proteome</keyword>
<dbReference type="EMBL" id="JAGEPF010000018">
    <property type="protein sequence ID" value="MBO2461611.1"/>
    <property type="molecule type" value="Genomic_DNA"/>
</dbReference>